<keyword evidence="7 9" id="KW-1133">Transmembrane helix</keyword>
<dbReference type="EMBL" id="JARKIF010000019">
    <property type="protein sequence ID" value="KAJ7618660.1"/>
    <property type="molecule type" value="Genomic_DNA"/>
</dbReference>
<evidence type="ECO:0000256" key="10">
    <source>
        <dbReference type="SAM" id="SignalP"/>
    </source>
</evidence>
<feature type="transmembrane region" description="Helical" evidence="9">
    <location>
        <begin position="288"/>
        <end position="306"/>
    </location>
</feature>
<evidence type="ECO:0000313" key="12">
    <source>
        <dbReference type="Proteomes" id="UP001221142"/>
    </source>
</evidence>
<evidence type="ECO:0000313" key="11">
    <source>
        <dbReference type="EMBL" id="KAJ7618660.1"/>
    </source>
</evidence>
<sequence>MLFPPQVSLLLSFLLFAVLAKATPGDASFAHDELRALAATGGGVIKLDTSSYELLMNPNRHWSASIHFTALNPRFGCSQCKQFDPSWKAVASSWMKTTKASRDNHFFGTLDFDDGQHVFSELGIAAAPVVLFFPALEGPHSTGRSDSVKYDFSEGFGPEPLVSFLSRYTPIAIPYSAPLDYAFMTTAFLLTITSLVALPFLLSALRNRWTWAAGSVFLSIVMTSGFMFTRIRHSPPVGRDGQWVASGPQTQYGGEVYIITALYSVLGLAFIMLTMVIPRQPALQRAQLYLWSLVIALVYSMLVALFKSKMHYPFKMLF</sequence>
<evidence type="ECO:0000256" key="7">
    <source>
        <dbReference type="ARBA" id="ARBA00022989"/>
    </source>
</evidence>
<dbReference type="InterPro" id="IPR021149">
    <property type="entry name" value="OligosaccharylTrfase_OST3/OST6"/>
</dbReference>
<comment type="caution">
    <text evidence="11">The sequence shown here is derived from an EMBL/GenBank/DDBJ whole genome shotgun (WGS) entry which is preliminary data.</text>
</comment>
<evidence type="ECO:0000256" key="9">
    <source>
        <dbReference type="SAM" id="Phobius"/>
    </source>
</evidence>
<dbReference type="PANTHER" id="PTHR12692">
    <property type="entry name" value="DOLICHYL-DIPHOSPHOOLIGOSACCHARIDE--PROTEIN GLYCOSYLTRANSFERASE-RELATED"/>
    <property type="match status" value="1"/>
</dbReference>
<accession>A0AAD7BEI7</accession>
<keyword evidence="4 9" id="KW-0812">Transmembrane</keyword>
<reference evidence="11" key="1">
    <citation type="submission" date="2023-03" db="EMBL/GenBank/DDBJ databases">
        <title>Massive genome expansion in bonnet fungi (Mycena s.s.) driven by repeated elements and novel gene families across ecological guilds.</title>
        <authorList>
            <consortium name="Lawrence Berkeley National Laboratory"/>
            <person name="Harder C.B."/>
            <person name="Miyauchi S."/>
            <person name="Viragh M."/>
            <person name="Kuo A."/>
            <person name="Thoen E."/>
            <person name="Andreopoulos B."/>
            <person name="Lu D."/>
            <person name="Skrede I."/>
            <person name="Drula E."/>
            <person name="Henrissat B."/>
            <person name="Morin E."/>
            <person name="Kohler A."/>
            <person name="Barry K."/>
            <person name="LaButti K."/>
            <person name="Morin E."/>
            <person name="Salamov A."/>
            <person name="Lipzen A."/>
            <person name="Mereny Z."/>
            <person name="Hegedus B."/>
            <person name="Baldrian P."/>
            <person name="Stursova M."/>
            <person name="Weitz H."/>
            <person name="Taylor A."/>
            <person name="Grigoriev I.V."/>
            <person name="Nagy L.G."/>
            <person name="Martin F."/>
            <person name="Kauserud H."/>
        </authorList>
    </citation>
    <scope>NUCLEOTIDE SEQUENCE</scope>
    <source>
        <strain evidence="11">9284</strain>
    </source>
</reference>
<dbReference type="Pfam" id="PF04756">
    <property type="entry name" value="OST3_OST6"/>
    <property type="match status" value="1"/>
</dbReference>
<evidence type="ECO:0000256" key="6">
    <source>
        <dbReference type="ARBA" id="ARBA00022824"/>
    </source>
</evidence>
<evidence type="ECO:0000256" key="3">
    <source>
        <dbReference type="ARBA" id="ARBA00009561"/>
    </source>
</evidence>
<proteinExistence type="inferred from homology"/>
<keyword evidence="12" id="KW-1185">Reference proteome</keyword>
<feature type="transmembrane region" description="Helical" evidence="9">
    <location>
        <begin position="181"/>
        <end position="202"/>
    </location>
</feature>
<dbReference type="Proteomes" id="UP001221142">
    <property type="component" value="Unassembled WGS sequence"/>
</dbReference>
<feature type="transmembrane region" description="Helical" evidence="9">
    <location>
        <begin position="209"/>
        <end position="228"/>
    </location>
</feature>
<evidence type="ECO:0000256" key="4">
    <source>
        <dbReference type="ARBA" id="ARBA00022692"/>
    </source>
</evidence>
<organism evidence="11 12">
    <name type="scientific">Roridomyces roridus</name>
    <dbReference type="NCBI Taxonomy" id="1738132"/>
    <lineage>
        <taxon>Eukaryota</taxon>
        <taxon>Fungi</taxon>
        <taxon>Dikarya</taxon>
        <taxon>Basidiomycota</taxon>
        <taxon>Agaricomycotina</taxon>
        <taxon>Agaricomycetes</taxon>
        <taxon>Agaricomycetidae</taxon>
        <taxon>Agaricales</taxon>
        <taxon>Marasmiineae</taxon>
        <taxon>Mycenaceae</taxon>
        <taxon>Roridomyces</taxon>
    </lineage>
</organism>
<evidence type="ECO:0008006" key="13">
    <source>
        <dbReference type="Google" id="ProtNLM"/>
    </source>
</evidence>
<keyword evidence="5 10" id="KW-0732">Signal</keyword>
<gene>
    <name evidence="11" type="ORF">FB45DRAFT_1063265</name>
</gene>
<feature type="signal peptide" evidence="10">
    <location>
        <begin position="1"/>
        <end position="22"/>
    </location>
</feature>
<comment type="similarity">
    <text evidence="3">Belongs to the OST3/OST6 family.</text>
</comment>
<protein>
    <recommendedName>
        <fullName evidence="13">Oligosaccharyl transferase subunit OST3/OST6 family</fullName>
    </recommendedName>
</protein>
<name>A0AAD7BEI7_9AGAR</name>
<feature type="chain" id="PRO_5042258053" description="Oligosaccharyl transferase subunit OST3/OST6 family" evidence="10">
    <location>
        <begin position="23"/>
        <end position="318"/>
    </location>
</feature>
<comment type="subcellular location">
    <subcellularLocation>
        <location evidence="2">Endoplasmic reticulum membrane</location>
        <topology evidence="2">Multi-pass membrane protein</topology>
    </subcellularLocation>
</comment>
<keyword evidence="8 9" id="KW-0472">Membrane</keyword>
<dbReference type="GO" id="GO:0018279">
    <property type="term" value="P:protein N-linked glycosylation via asparagine"/>
    <property type="evidence" value="ECO:0007669"/>
    <property type="project" value="TreeGrafter"/>
</dbReference>
<dbReference type="PANTHER" id="PTHR12692:SF0">
    <property type="entry name" value="GH11935P"/>
    <property type="match status" value="1"/>
</dbReference>
<evidence type="ECO:0000256" key="8">
    <source>
        <dbReference type="ARBA" id="ARBA00023136"/>
    </source>
</evidence>
<dbReference type="Gene3D" id="3.40.30.10">
    <property type="entry name" value="Glutaredoxin"/>
    <property type="match status" value="1"/>
</dbReference>
<dbReference type="SUPFAM" id="SSF52833">
    <property type="entry name" value="Thioredoxin-like"/>
    <property type="match status" value="1"/>
</dbReference>
<dbReference type="InterPro" id="IPR036249">
    <property type="entry name" value="Thioredoxin-like_sf"/>
</dbReference>
<feature type="transmembrane region" description="Helical" evidence="9">
    <location>
        <begin position="256"/>
        <end position="276"/>
    </location>
</feature>
<evidence type="ECO:0000256" key="5">
    <source>
        <dbReference type="ARBA" id="ARBA00022729"/>
    </source>
</evidence>
<keyword evidence="6" id="KW-0256">Endoplasmic reticulum</keyword>
<evidence type="ECO:0000256" key="1">
    <source>
        <dbReference type="ARBA" id="ARBA00002791"/>
    </source>
</evidence>
<dbReference type="AlphaFoldDB" id="A0AAD7BEI7"/>
<dbReference type="GO" id="GO:0008250">
    <property type="term" value="C:oligosaccharyltransferase complex"/>
    <property type="evidence" value="ECO:0007669"/>
    <property type="project" value="TreeGrafter"/>
</dbReference>
<evidence type="ECO:0000256" key="2">
    <source>
        <dbReference type="ARBA" id="ARBA00004477"/>
    </source>
</evidence>
<comment type="function">
    <text evidence="1">Subunit of the oligosaccharyl transferase (OST) complex that catalyzes the initial transfer of a defined glycan (Glc(3)Man(9)GlcNAc(2) in eukaryotes) from the lipid carrier dolichol-pyrophosphate to an asparagine residue within an Asn-X-Ser/Thr consensus motif in nascent polypeptide chains, the first step in protein N-glycosylation. N-glycosylation occurs cotranslationally and the complex associates with the Sec61 complex at the channel-forming translocon complex that mediates protein translocation across the endoplasmic reticulum (ER). All subunits are required for a maximal enzyme activity.</text>
</comment>